<feature type="transmembrane region" description="Helical" evidence="7">
    <location>
        <begin position="211"/>
        <end position="230"/>
    </location>
</feature>
<name>A0ABU3I9P0_9ACTO</name>
<dbReference type="Proteomes" id="UP001247542">
    <property type="component" value="Unassembled WGS sequence"/>
</dbReference>
<reference evidence="9 10" key="1">
    <citation type="submission" date="2023-06" db="EMBL/GenBank/DDBJ databases">
        <title>Draft genome sequence of Gleimia hominis type strain CCUG 57540T.</title>
        <authorList>
            <person name="Salva-Serra F."/>
            <person name="Cardew S."/>
            <person name="Jensie Markopoulos S."/>
            <person name="Ohlen M."/>
            <person name="Inganas E."/>
            <person name="Svensson-Stadler L."/>
            <person name="Moore E.R.B."/>
        </authorList>
    </citation>
    <scope>NUCLEOTIDE SEQUENCE [LARGE SCALE GENOMIC DNA]</scope>
    <source>
        <strain evidence="9 10">CCUG 57540</strain>
    </source>
</reference>
<dbReference type="InterPro" id="IPR035906">
    <property type="entry name" value="MetI-like_sf"/>
</dbReference>
<accession>A0ABU3I9P0</accession>
<evidence type="ECO:0000256" key="2">
    <source>
        <dbReference type="ARBA" id="ARBA00022448"/>
    </source>
</evidence>
<dbReference type="InterPro" id="IPR051322">
    <property type="entry name" value="AA_ABC_Transporter_Permease"/>
</dbReference>
<evidence type="ECO:0000256" key="1">
    <source>
        <dbReference type="ARBA" id="ARBA00004651"/>
    </source>
</evidence>
<keyword evidence="6 7" id="KW-0472">Membrane</keyword>
<dbReference type="EMBL" id="JASXSX010000001">
    <property type="protein sequence ID" value="MDT3766656.1"/>
    <property type="molecule type" value="Genomic_DNA"/>
</dbReference>
<feature type="transmembrane region" description="Helical" evidence="7">
    <location>
        <begin position="42"/>
        <end position="63"/>
    </location>
</feature>
<keyword evidence="5 7" id="KW-1133">Transmembrane helix</keyword>
<dbReference type="Gene3D" id="1.10.3720.10">
    <property type="entry name" value="MetI-like"/>
    <property type="match status" value="1"/>
</dbReference>
<organism evidence="9 10">
    <name type="scientific">Gleimia hominis</name>
    <dbReference type="NCBI Taxonomy" id="595468"/>
    <lineage>
        <taxon>Bacteria</taxon>
        <taxon>Bacillati</taxon>
        <taxon>Actinomycetota</taxon>
        <taxon>Actinomycetes</taxon>
        <taxon>Actinomycetales</taxon>
        <taxon>Actinomycetaceae</taxon>
        <taxon>Gleimia</taxon>
    </lineage>
</organism>
<evidence type="ECO:0000259" key="8">
    <source>
        <dbReference type="PROSITE" id="PS50928"/>
    </source>
</evidence>
<feature type="transmembrane region" description="Helical" evidence="7">
    <location>
        <begin position="75"/>
        <end position="98"/>
    </location>
</feature>
<keyword evidence="2 7" id="KW-0813">Transport</keyword>
<feature type="transmembrane region" description="Helical" evidence="7">
    <location>
        <begin position="110"/>
        <end position="128"/>
    </location>
</feature>
<evidence type="ECO:0000313" key="9">
    <source>
        <dbReference type="EMBL" id="MDT3766656.1"/>
    </source>
</evidence>
<comment type="caution">
    <text evidence="9">The sequence shown here is derived from an EMBL/GenBank/DDBJ whole genome shotgun (WGS) entry which is preliminary data.</text>
</comment>
<dbReference type="Pfam" id="PF00528">
    <property type="entry name" value="BPD_transp_1"/>
    <property type="match status" value="1"/>
</dbReference>
<comment type="similarity">
    <text evidence="7">Belongs to the binding-protein-dependent transport system permease family.</text>
</comment>
<proteinExistence type="inferred from homology"/>
<evidence type="ECO:0000256" key="5">
    <source>
        <dbReference type="ARBA" id="ARBA00022989"/>
    </source>
</evidence>
<evidence type="ECO:0000313" key="10">
    <source>
        <dbReference type="Proteomes" id="UP001247542"/>
    </source>
</evidence>
<dbReference type="PANTHER" id="PTHR30450">
    <property type="entry name" value="ABC TRANSPORTER PERMEASE"/>
    <property type="match status" value="1"/>
</dbReference>
<dbReference type="PANTHER" id="PTHR30450:SF1">
    <property type="entry name" value="D-METHIONINE TRANSPORT SYSTEM PERMEASE PROTEIN METI-RELATED"/>
    <property type="match status" value="1"/>
</dbReference>
<evidence type="ECO:0000256" key="7">
    <source>
        <dbReference type="RuleBase" id="RU363032"/>
    </source>
</evidence>
<evidence type="ECO:0000256" key="3">
    <source>
        <dbReference type="ARBA" id="ARBA00022475"/>
    </source>
</evidence>
<evidence type="ECO:0000256" key="6">
    <source>
        <dbReference type="ARBA" id="ARBA00023136"/>
    </source>
</evidence>
<dbReference type="RefSeq" id="WP_313273687.1">
    <property type="nucleotide sequence ID" value="NZ_JASXSX010000001.1"/>
</dbReference>
<feature type="transmembrane region" description="Helical" evidence="7">
    <location>
        <begin position="165"/>
        <end position="191"/>
    </location>
</feature>
<keyword evidence="4 7" id="KW-0812">Transmembrane</keyword>
<protein>
    <submittedName>
        <fullName evidence="9">Methionine ABC transporter permease</fullName>
    </submittedName>
</protein>
<dbReference type="SUPFAM" id="SSF161098">
    <property type="entry name" value="MetI-like"/>
    <property type="match status" value="1"/>
</dbReference>
<dbReference type="CDD" id="cd06261">
    <property type="entry name" value="TM_PBP2"/>
    <property type="match status" value="1"/>
</dbReference>
<dbReference type="InterPro" id="IPR000515">
    <property type="entry name" value="MetI-like"/>
</dbReference>
<keyword evidence="10" id="KW-1185">Reference proteome</keyword>
<sequence>MPATASLTHAWVPLVANGDETWFNNPAVQRAFWPGVWETLAMTGLSTLFTVIIGLPLGLVLIATGRGGLFTNKPLHQVLAFIVNFGRSIPFLILMIAIIPFTRLVAGSSIGWKAAVVPLTVAAIPFFARLVETAVRSVDDGKIEAAQMMGATRGQIMRDVQVREALPAIIDAITVLAITLIGYGAMAGALGGGGLGQLAMNYGYNRFMPDVMVLAVIGVYVIVQIVQMVGDMCSRLVDHR</sequence>
<gene>
    <name evidence="9" type="ORF">QS713_01045</name>
</gene>
<comment type="subcellular location">
    <subcellularLocation>
        <location evidence="1 7">Cell membrane</location>
        <topology evidence="1 7">Multi-pass membrane protein</topology>
    </subcellularLocation>
</comment>
<feature type="domain" description="ABC transmembrane type-1" evidence="8">
    <location>
        <begin position="36"/>
        <end position="230"/>
    </location>
</feature>
<keyword evidence="3" id="KW-1003">Cell membrane</keyword>
<dbReference type="PROSITE" id="PS50928">
    <property type="entry name" value="ABC_TM1"/>
    <property type="match status" value="1"/>
</dbReference>
<evidence type="ECO:0000256" key="4">
    <source>
        <dbReference type="ARBA" id="ARBA00022692"/>
    </source>
</evidence>